<dbReference type="PANTHER" id="PTHR37042">
    <property type="entry name" value="OUTER MEMBRANE PROTEIN RV1973"/>
    <property type="match status" value="1"/>
</dbReference>
<sequence>MNTEELTPDTDEETESPSTPTASDSSPRRGHSRLVIAVVLAVTAATAWTYLFFAVRAEDRALAPDRQQAAVDAAADATVAILTYKTDTVDTDLAAANKFLTGTFADYYRTFTRDVVAPAAKEKKVSTTATVTGKGIAEFGENRAVAVVFVNQQTTLAPHPEPTPTTTTVRVELERHGDHWLVSKFDPA</sequence>
<keyword evidence="4" id="KW-0812">Transmembrane</keyword>
<dbReference type="AlphaFoldDB" id="A0A2N3VKA9"/>
<evidence type="ECO:0000313" key="5">
    <source>
        <dbReference type="EMBL" id="PKV82053.1"/>
    </source>
</evidence>
<reference evidence="5 6" key="1">
    <citation type="submission" date="2017-12" db="EMBL/GenBank/DDBJ databases">
        <title>Sequencing the genomes of 1000 Actinobacteria strains.</title>
        <authorList>
            <person name="Klenk H.-P."/>
        </authorList>
    </citation>
    <scope>NUCLEOTIDE SEQUENCE [LARGE SCALE GENOMIC DNA]</scope>
    <source>
        <strain evidence="5 6">DSM 44489</strain>
    </source>
</reference>
<keyword evidence="6" id="KW-1185">Reference proteome</keyword>
<evidence type="ECO:0000256" key="1">
    <source>
        <dbReference type="ARBA" id="ARBA00004370"/>
    </source>
</evidence>
<accession>A0A2N3VKA9</accession>
<keyword evidence="2 4" id="KW-0472">Membrane</keyword>
<evidence type="ECO:0000256" key="3">
    <source>
        <dbReference type="SAM" id="MobiDB-lite"/>
    </source>
</evidence>
<evidence type="ECO:0000313" key="6">
    <source>
        <dbReference type="Proteomes" id="UP000233766"/>
    </source>
</evidence>
<organism evidence="5 6">
    <name type="scientific">Nocardia fluminea</name>
    <dbReference type="NCBI Taxonomy" id="134984"/>
    <lineage>
        <taxon>Bacteria</taxon>
        <taxon>Bacillati</taxon>
        <taxon>Actinomycetota</taxon>
        <taxon>Actinomycetes</taxon>
        <taxon>Mycobacteriales</taxon>
        <taxon>Nocardiaceae</taxon>
        <taxon>Nocardia</taxon>
    </lineage>
</organism>
<evidence type="ECO:0000256" key="2">
    <source>
        <dbReference type="ARBA" id="ARBA00023136"/>
    </source>
</evidence>
<feature type="compositionally biased region" description="Low complexity" evidence="3">
    <location>
        <begin position="16"/>
        <end position="25"/>
    </location>
</feature>
<feature type="compositionally biased region" description="Acidic residues" evidence="3">
    <location>
        <begin position="1"/>
        <end position="15"/>
    </location>
</feature>
<feature type="transmembrane region" description="Helical" evidence="4">
    <location>
        <begin position="34"/>
        <end position="53"/>
    </location>
</feature>
<dbReference type="RefSeq" id="WP_101467675.1">
    <property type="nucleotide sequence ID" value="NZ_PJMW01000002.1"/>
</dbReference>
<comment type="subcellular location">
    <subcellularLocation>
        <location evidence="1">Membrane</location>
    </subcellularLocation>
</comment>
<dbReference type="EMBL" id="PJMW01000002">
    <property type="protein sequence ID" value="PKV82053.1"/>
    <property type="molecule type" value="Genomic_DNA"/>
</dbReference>
<evidence type="ECO:0000256" key="4">
    <source>
        <dbReference type="SAM" id="Phobius"/>
    </source>
</evidence>
<proteinExistence type="predicted"/>
<protein>
    <submittedName>
        <fullName evidence="5">Mce-associated membrane protein</fullName>
    </submittedName>
</protein>
<comment type="caution">
    <text evidence="5">The sequence shown here is derived from an EMBL/GenBank/DDBJ whole genome shotgun (WGS) entry which is preliminary data.</text>
</comment>
<name>A0A2N3VKA9_9NOCA</name>
<feature type="region of interest" description="Disordered" evidence="3">
    <location>
        <begin position="1"/>
        <end position="28"/>
    </location>
</feature>
<dbReference type="GO" id="GO:0016020">
    <property type="term" value="C:membrane"/>
    <property type="evidence" value="ECO:0007669"/>
    <property type="project" value="UniProtKB-SubCell"/>
</dbReference>
<gene>
    <name evidence="5" type="ORF">ATK86_6537</name>
</gene>
<keyword evidence="4" id="KW-1133">Transmembrane helix</keyword>
<dbReference type="Proteomes" id="UP000233766">
    <property type="component" value="Unassembled WGS sequence"/>
</dbReference>
<dbReference type="OrthoDB" id="5196392at2"/>
<dbReference type="PANTHER" id="PTHR37042:SF4">
    <property type="entry name" value="OUTER MEMBRANE PROTEIN RV1973"/>
    <property type="match status" value="1"/>
</dbReference>